<keyword evidence="4" id="KW-1185">Reference proteome</keyword>
<dbReference type="Proteomes" id="UP000324091">
    <property type="component" value="Chromosome 18"/>
</dbReference>
<evidence type="ECO:0000313" key="4">
    <source>
        <dbReference type="Proteomes" id="UP000324091"/>
    </source>
</evidence>
<feature type="region of interest" description="Disordered" evidence="1">
    <location>
        <begin position="66"/>
        <end position="98"/>
    </location>
</feature>
<feature type="signal peptide" evidence="2">
    <location>
        <begin position="1"/>
        <end position="23"/>
    </location>
</feature>
<sequence>MLQFVTDPKLLFLLRWCCQSGAAGERGSSDGSEPSIYAQLSHGGHGCLQSCKSLVSTEDQEYLNVELPEPDGSTTNVSILSNSNDEDEDDEDDDDGEGNYVNVQGLQERSIGIEVAHPVYPALWSSCCLYWVEEEEEEEEEEEGEIEEMEEEEEEEEIEEEGEIEEMEGEIEEMEEEEGEMEEEGEIEEGGGGGGGGWTGTSNLPDLCLSCTMLT</sequence>
<evidence type="ECO:0000313" key="3">
    <source>
        <dbReference type="EMBL" id="TWW70512.1"/>
    </source>
</evidence>
<evidence type="ECO:0000256" key="2">
    <source>
        <dbReference type="SAM" id="SignalP"/>
    </source>
</evidence>
<feature type="compositionally biased region" description="Acidic residues" evidence="1">
    <location>
        <begin position="134"/>
        <end position="189"/>
    </location>
</feature>
<dbReference type="AlphaFoldDB" id="A0A5C6NSM0"/>
<feature type="compositionally biased region" description="Acidic residues" evidence="1">
    <location>
        <begin position="84"/>
        <end position="97"/>
    </location>
</feature>
<keyword evidence="2" id="KW-0732">Signal</keyword>
<name>A0A5C6NSM0_9TELE</name>
<comment type="caution">
    <text evidence="3">The sequence shown here is derived from an EMBL/GenBank/DDBJ whole genome shotgun (WGS) entry which is preliminary data.</text>
</comment>
<protein>
    <submittedName>
        <fullName evidence="3">Uncharacterized protein</fullName>
    </submittedName>
</protein>
<dbReference type="EMBL" id="RHFK02000010">
    <property type="protein sequence ID" value="TWW70512.1"/>
    <property type="molecule type" value="Genomic_DNA"/>
</dbReference>
<accession>A0A5C6NSM0</accession>
<feature type="compositionally biased region" description="Polar residues" evidence="1">
    <location>
        <begin position="72"/>
        <end position="83"/>
    </location>
</feature>
<organism evidence="3 4">
    <name type="scientific">Takifugu flavidus</name>
    <name type="common">sansaifugu</name>
    <dbReference type="NCBI Taxonomy" id="433684"/>
    <lineage>
        <taxon>Eukaryota</taxon>
        <taxon>Metazoa</taxon>
        <taxon>Chordata</taxon>
        <taxon>Craniata</taxon>
        <taxon>Vertebrata</taxon>
        <taxon>Euteleostomi</taxon>
        <taxon>Actinopterygii</taxon>
        <taxon>Neopterygii</taxon>
        <taxon>Teleostei</taxon>
        <taxon>Neoteleostei</taxon>
        <taxon>Acanthomorphata</taxon>
        <taxon>Eupercaria</taxon>
        <taxon>Tetraodontiformes</taxon>
        <taxon>Tetradontoidea</taxon>
        <taxon>Tetraodontidae</taxon>
        <taxon>Takifugu</taxon>
    </lineage>
</organism>
<reference evidence="3 4" key="1">
    <citation type="submission" date="2019-04" db="EMBL/GenBank/DDBJ databases">
        <title>Chromosome genome assembly for Takifugu flavidus.</title>
        <authorList>
            <person name="Xiao S."/>
        </authorList>
    </citation>
    <scope>NUCLEOTIDE SEQUENCE [LARGE SCALE GENOMIC DNA]</scope>
    <source>
        <strain evidence="3">HTHZ2018</strain>
        <tissue evidence="3">Muscle</tissue>
    </source>
</reference>
<evidence type="ECO:0000256" key="1">
    <source>
        <dbReference type="SAM" id="MobiDB-lite"/>
    </source>
</evidence>
<proteinExistence type="predicted"/>
<feature type="chain" id="PRO_5023024745" evidence="2">
    <location>
        <begin position="24"/>
        <end position="215"/>
    </location>
</feature>
<feature type="region of interest" description="Disordered" evidence="1">
    <location>
        <begin position="134"/>
        <end position="215"/>
    </location>
</feature>
<feature type="compositionally biased region" description="Gly residues" evidence="1">
    <location>
        <begin position="190"/>
        <end position="199"/>
    </location>
</feature>
<gene>
    <name evidence="3" type="ORF">D4764_18G0013180</name>
</gene>